<sequence>MANPSTVTQVAAVDRLPMEVWDQALYYINQVDYQLFPHPHLATEKRFPAAICAVNRQWHERFTPILYHRFDFGNLLEIKRLWCFLRTLVTRPDLAVFVQEITLSGHRTPRSFMLLERPNAKQHFESFYEQNKDMVQQAMIQARFDLSALPGGDLMPLAIKYLSCDVELDCDRNYHQNHVAALQALVLAHSPNITCLSLQTFPNDPFLERIMYIARVPSEKQGLGIAFQNLEVLNVAPNNCRDAYLGGTKIIRNGQTVLSGKRQYHRLPKLKELTFLEGRIDHNAVQHRTALQTLCLPNIHNYLGQIEPLLKLSSDLRQLSIGSSYEKGPIFHHKFWPTIMHLKDQLEYLDFFEYHHDYMPRQTRYFPEVDKKLSFCPPLAEFTKLRVFKTTPLILYGHNCKPHETPRKLRSHMPPNLESLGLYTKRSAWLATYIPHLESELEGIVLDAIPRQKLSYINVDSPDRLPFGKMRLVAAQRGIHFVGPSEVMAYAGRETTFADQTAPMTSTIGIQMNLTRNILASDMLPKGMQVHTLQGTMENVYEVTKKRGLPPIFGNADHKRARLD</sequence>
<dbReference type="EMBL" id="JBFXLT010000001">
    <property type="protein sequence ID" value="KAL2822883.1"/>
    <property type="molecule type" value="Genomic_DNA"/>
</dbReference>
<proteinExistence type="predicted"/>
<keyword evidence="2" id="KW-1185">Reference proteome</keyword>
<comment type="caution">
    <text evidence="1">The sequence shown here is derived from an EMBL/GenBank/DDBJ whole genome shotgun (WGS) entry which is preliminary data.</text>
</comment>
<reference evidence="1 2" key="1">
    <citation type="submission" date="2024-07" db="EMBL/GenBank/DDBJ databases">
        <title>Section-level genome sequencing and comparative genomics of Aspergillus sections Usti and Cavernicolus.</title>
        <authorList>
            <consortium name="Lawrence Berkeley National Laboratory"/>
            <person name="Nybo J.L."/>
            <person name="Vesth T.C."/>
            <person name="Theobald S."/>
            <person name="Frisvad J.C."/>
            <person name="Larsen T.O."/>
            <person name="Kjaerboelling I."/>
            <person name="Rothschild-Mancinelli K."/>
            <person name="Lyhne E.K."/>
            <person name="Kogle M.E."/>
            <person name="Barry K."/>
            <person name="Clum A."/>
            <person name="Na H."/>
            <person name="Ledsgaard L."/>
            <person name="Lin J."/>
            <person name="Lipzen A."/>
            <person name="Kuo A."/>
            <person name="Riley R."/>
            <person name="Mondo S."/>
            <person name="Labutti K."/>
            <person name="Haridas S."/>
            <person name="Pangalinan J."/>
            <person name="Salamov A.A."/>
            <person name="Simmons B.A."/>
            <person name="Magnuson J.K."/>
            <person name="Chen J."/>
            <person name="Drula E."/>
            <person name="Henrissat B."/>
            <person name="Wiebenga A."/>
            <person name="Lubbers R.J."/>
            <person name="Gomes A.C."/>
            <person name="Makela M.R."/>
            <person name="Stajich J."/>
            <person name="Grigoriev I.V."/>
            <person name="Mortensen U.H."/>
            <person name="De Vries R.P."/>
            <person name="Baker S.E."/>
            <person name="Andersen M.R."/>
        </authorList>
    </citation>
    <scope>NUCLEOTIDE SEQUENCE [LARGE SCALE GENOMIC DNA]</scope>
    <source>
        <strain evidence="1 2">CBS 588.65</strain>
    </source>
</reference>
<evidence type="ECO:0000313" key="1">
    <source>
        <dbReference type="EMBL" id="KAL2822883.1"/>
    </source>
</evidence>
<accession>A0ABR4I7L4</accession>
<organism evidence="1 2">
    <name type="scientific">Aspergillus granulosus</name>
    <dbReference type="NCBI Taxonomy" id="176169"/>
    <lineage>
        <taxon>Eukaryota</taxon>
        <taxon>Fungi</taxon>
        <taxon>Dikarya</taxon>
        <taxon>Ascomycota</taxon>
        <taxon>Pezizomycotina</taxon>
        <taxon>Eurotiomycetes</taxon>
        <taxon>Eurotiomycetidae</taxon>
        <taxon>Eurotiales</taxon>
        <taxon>Aspergillaceae</taxon>
        <taxon>Aspergillus</taxon>
        <taxon>Aspergillus subgen. Nidulantes</taxon>
    </lineage>
</organism>
<gene>
    <name evidence="1" type="ORF">BJX63DRAFT_426720</name>
</gene>
<evidence type="ECO:0000313" key="2">
    <source>
        <dbReference type="Proteomes" id="UP001610334"/>
    </source>
</evidence>
<protein>
    <submittedName>
        <fullName evidence="1">Uncharacterized protein</fullName>
    </submittedName>
</protein>
<dbReference type="Proteomes" id="UP001610334">
    <property type="component" value="Unassembled WGS sequence"/>
</dbReference>
<name>A0ABR4I7L4_9EURO</name>